<sequence>MFFVIIRILYYCSFFPHKLYYTNKILYYEKILKLIFFVKTYVFIILAWIYNFKNVVSMFYKYLDENYDVNGKLYPITCLLLAIYKRGNRSNAIWIKELISSKGRASRRSEPCINSGGNLYCEKNIFEKLFYKNTVRYVMNDDFNFLKECIKVKLFGIFILGSFKVLVGIALLVLGKLGYMAKIDITLPLFGQTFLSTLVFLIFTLIIGAAMFYLHRMVVKYL</sequence>
<gene>
    <name evidence="1" type="ORF">MKS88_002602</name>
</gene>
<evidence type="ECO:0000313" key="2">
    <source>
        <dbReference type="Proteomes" id="UP001056978"/>
    </source>
</evidence>
<organism evidence="1 2">
    <name type="scientific">Plasmodium brasilianum</name>
    <dbReference type="NCBI Taxonomy" id="5824"/>
    <lineage>
        <taxon>Eukaryota</taxon>
        <taxon>Sar</taxon>
        <taxon>Alveolata</taxon>
        <taxon>Apicomplexa</taxon>
        <taxon>Aconoidasida</taxon>
        <taxon>Haemosporida</taxon>
        <taxon>Plasmodiidae</taxon>
        <taxon>Plasmodium</taxon>
        <taxon>Plasmodium (Plasmodium)</taxon>
    </lineage>
</organism>
<keyword evidence="2" id="KW-1185">Reference proteome</keyword>
<proteinExistence type="predicted"/>
<dbReference type="Proteomes" id="UP001056978">
    <property type="component" value="Chromosome 8"/>
</dbReference>
<comment type="caution">
    <text evidence="1">The sequence shown here is derived from an EMBL/GenBank/DDBJ whole genome shotgun (WGS) entry which is preliminary data.</text>
</comment>
<dbReference type="EMBL" id="CM043776">
    <property type="protein sequence ID" value="KAI4839086.1"/>
    <property type="molecule type" value="Genomic_DNA"/>
</dbReference>
<name>A0ACB9YC46_PLABR</name>
<accession>A0ACB9YC46</accession>
<evidence type="ECO:0000313" key="1">
    <source>
        <dbReference type="EMBL" id="KAI4839086.1"/>
    </source>
</evidence>
<protein>
    <submittedName>
        <fullName evidence="1">Uncharacterized protein</fullName>
    </submittedName>
</protein>
<reference evidence="1" key="1">
    <citation type="submission" date="2022-06" db="EMBL/GenBank/DDBJ databases">
        <title>The First Complete Genome of the Simian Malaria Parasite Plasmodium brasilianum.</title>
        <authorList>
            <person name="Bajic M."/>
            <person name="Ravishankar S."/>
        </authorList>
    </citation>
    <scope>NUCLEOTIDE SEQUENCE</scope>
    <source>
        <strain evidence="1">Bolivian I</strain>
    </source>
</reference>